<comment type="caution">
    <text evidence="1">The sequence shown here is derived from an EMBL/GenBank/DDBJ whole genome shotgun (WGS) entry which is preliminary data.</text>
</comment>
<keyword evidence="2" id="KW-1185">Reference proteome</keyword>
<evidence type="ECO:0000313" key="1">
    <source>
        <dbReference type="EMBL" id="GGM45561.1"/>
    </source>
</evidence>
<reference evidence="1" key="2">
    <citation type="submission" date="2020-09" db="EMBL/GenBank/DDBJ databases">
        <authorList>
            <person name="Sun Q."/>
            <person name="Zhou Y."/>
        </authorList>
    </citation>
    <scope>NUCLEOTIDE SEQUENCE</scope>
    <source>
        <strain evidence="1">CGMCC 4.5737</strain>
    </source>
</reference>
<proteinExistence type="predicted"/>
<accession>A0A8J3C712</accession>
<dbReference type="AlphaFoldDB" id="A0A8J3C712"/>
<reference evidence="1" key="1">
    <citation type="journal article" date="2014" name="Int. J. Syst. Evol. Microbiol.">
        <title>Complete genome sequence of Corynebacterium casei LMG S-19264T (=DSM 44701T), isolated from a smear-ripened cheese.</title>
        <authorList>
            <consortium name="US DOE Joint Genome Institute (JGI-PGF)"/>
            <person name="Walter F."/>
            <person name="Albersmeier A."/>
            <person name="Kalinowski J."/>
            <person name="Ruckert C."/>
        </authorList>
    </citation>
    <scope>NUCLEOTIDE SEQUENCE</scope>
    <source>
        <strain evidence="1">CGMCC 4.5737</strain>
    </source>
</reference>
<dbReference type="RefSeq" id="WP_189055434.1">
    <property type="nucleotide sequence ID" value="NZ_BMMK01000005.1"/>
</dbReference>
<dbReference type="EMBL" id="BMMK01000005">
    <property type="protein sequence ID" value="GGM45561.1"/>
    <property type="molecule type" value="Genomic_DNA"/>
</dbReference>
<protein>
    <submittedName>
        <fullName evidence="1">Uncharacterized protein</fullName>
    </submittedName>
</protein>
<evidence type="ECO:0000313" key="2">
    <source>
        <dbReference type="Proteomes" id="UP000637578"/>
    </source>
</evidence>
<name>A0A8J3C712_9PSEU</name>
<dbReference type="Proteomes" id="UP000637578">
    <property type="component" value="Unassembled WGS sequence"/>
</dbReference>
<organism evidence="1 2">
    <name type="scientific">Longimycelium tulufanense</name>
    <dbReference type="NCBI Taxonomy" id="907463"/>
    <lineage>
        <taxon>Bacteria</taxon>
        <taxon>Bacillati</taxon>
        <taxon>Actinomycetota</taxon>
        <taxon>Actinomycetes</taxon>
        <taxon>Pseudonocardiales</taxon>
        <taxon>Pseudonocardiaceae</taxon>
        <taxon>Longimycelium</taxon>
    </lineage>
</organism>
<gene>
    <name evidence="1" type="ORF">GCM10012275_15770</name>
</gene>
<sequence>MGSDTEDVALVRKTLAETLAVADSEPDGARLDRVAAAVDLLGRWVAEDGAAAVLPLAQDVVETVVAALSRFPNDPRLRELAETALAVHAAAARASRADPTELADWLLRLQLEHPEGPEVALADYDGALGATGLAAYRQRAEELCRGLPTVPFGQPPRLDRHRWAVLRVLEELAEHTGDVDLQVDVLAKDLSTGWQYLRIATLLQEAGRSAEVLRWVERGLGATRGRGAAGRLVDLALDECMHRGWLDRALELLRAAFQQRPGLDTFLRLRAVAEPLRRWPAEREGLLGSLRITTNGSRPDLERSSAWVRILLWEGDLDGACRVARTFGCDDQTWAALVDGRPDGQPDQALAVYRRLVERHLARPRQEVEEVPELLDELRVLAKGNGQPDDFTHYLDEVRTRHAADRDLLDALSRRGTYARPGTWQA</sequence>